<dbReference type="KEGG" id="hch:HCH_02395"/>
<gene>
    <name evidence="1" type="ordered locus">HCH_02395</name>
</gene>
<organism evidence="1 2">
    <name type="scientific">Hahella chejuensis (strain KCTC 2396)</name>
    <dbReference type="NCBI Taxonomy" id="349521"/>
    <lineage>
        <taxon>Bacteria</taxon>
        <taxon>Pseudomonadati</taxon>
        <taxon>Pseudomonadota</taxon>
        <taxon>Gammaproteobacteria</taxon>
        <taxon>Oceanospirillales</taxon>
        <taxon>Hahellaceae</taxon>
        <taxon>Hahella</taxon>
    </lineage>
</organism>
<dbReference type="EMBL" id="CP000155">
    <property type="protein sequence ID" value="ABC29207.1"/>
    <property type="molecule type" value="Genomic_DNA"/>
</dbReference>
<sequence length="244" mass="28360">MDNTLDDSEFYEDFWRDAGYQYTYAMDSAVRDRFPAIEKVWGGLRRPHRVLDFGCGNGVLSYWMYQNSFAYKVLGVDVSKTGVRNAHREFAQPGLDYRVITSPMNVRQLGAFDAVVSSHVLEHIPDVDEALTSLKGVAKWYVFEVPIEDCLFQTLKWTVLKKPRHENALGHVQFWTRKSFRDLLSRHGYVVVRDYHYASAPFSPYNPSWVRMMEKLLLRTAGLNLYSKIMATHYVVLACENPWK</sequence>
<reference evidence="1 2" key="1">
    <citation type="journal article" date="2005" name="Nucleic Acids Res.">
        <title>Genomic blueprint of Hahella chejuensis, a marine microbe producing an algicidal agent.</title>
        <authorList>
            <person name="Jeong H."/>
            <person name="Yim J.H."/>
            <person name="Lee C."/>
            <person name="Choi S.-H."/>
            <person name="Park Y.K."/>
            <person name="Yoon S.H."/>
            <person name="Hur C.-G."/>
            <person name="Kang H.-Y."/>
            <person name="Kim D."/>
            <person name="Lee H.H."/>
            <person name="Park K.H."/>
            <person name="Park S.-H."/>
            <person name="Park H.-S."/>
            <person name="Lee H.K."/>
            <person name="Oh T.K."/>
            <person name="Kim J.F."/>
        </authorList>
    </citation>
    <scope>NUCLEOTIDE SEQUENCE [LARGE SCALE GENOMIC DNA]</scope>
    <source>
        <strain evidence="1 2">KCTC 2396</strain>
    </source>
</reference>
<keyword evidence="2" id="KW-1185">Reference proteome</keyword>
<dbReference type="eggNOG" id="COG2227">
    <property type="taxonomic scope" value="Bacteria"/>
</dbReference>
<dbReference type="OrthoDB" id="626362at2"/>
<dbReference type="GO" id="GO:0008168">
    <property type="term" value="F:methyltransferase activity"/>
    <property type="evidence" value="ECO:0007669"/>
    <property type="project" value="UniProtKB-KW"/>
</dbReference>
<dbReference type="HOGENOM" id="CLU_090630_0_0_6"/>
<accession>Q2SJG7</accession>
<dbReference type="AlphaFoldDB" id="Q2SJG7"/>
<proteinExistence type="predicted"/>
<keyword evidence="1" id="KW-0808">Transferase</keyword>
<dbReference type="PANTHER" id="PTHR43861">
    <property type="entry name" value="TRANS-ACONITATE 2-METHYLTRANSFERASE-RELATED"/>
    <property type="match status" value="1"/>
</dbReference>
<dbReference type="InterPro" id="IPR029063">
    <property type="entry name" value="SAM-dependent_MTases_sf"/>
</dbReference>
<dbReference type="Gene3D" id="3.40.50.150">
    <property type="entry name" value="Vaccinia Virus protein VP39"/>
    <property type="match status" value="1"/>
</dbReference>
<dbReference type="CDD" id="cd02440">
    <property type="entry name" value="AdoMet_MTases"/>
    <property type="match status" value="1"/>
</dbReference>
<dbReference type="RefSeq" id="WP_011396276.1">
    <property type="nucleotide sequence ID" value="NC_007645.1"/>
</dbReference>
<dbReference type="GO" id="GO:0032259">
    <property type="term" value="P:methylation"/>
    <property type="evidence" value="ECO:0007669"/>
    <property type="project" value="UniProtKB-KW"/>
</dbReference>
<dbReference type="STRING" id="349521.HCH_02395"/>
<dbReference type="SUPFAM" id="SSF53335">
    <property type="entry name" value="S-adenosyl-L-methionine-dependent methyltransferases"/>
    <property type="match status" value="1"/>
</dbReference>
<evidence type="ECO:0000313" key="2">
    <source>
        <dbReference type="Proteomes" id="UP000000238"/>
    </source>
</evidence>
<dbReference type="Pfam" id="PF13489">
    <property type="entry name" value="Methyltransf_23"/>
    <property type="match status" value="1"/>
</dbReference>
<evidence type="ECO:0000313" key="1">
    <source>
        <dbReference type="EMBL" id="ABC29207.1"/>
    </source>
</evidence>
<protein>
    <submittedName>
        <fullName evidence="1">2-polyprenyl-3-methyl-5-hydroxy-6-metoxy-1, 4-benz oquinol methylase</fullName>
    </submittedName>
</protein>
<dbReference type="Proteomes" id="UP000000238">
    <property type="component" value="Chromosome"/>
</dbReference>
<name>Q2SJG7_HAHCH</name>
<keyword evidence="1" id="KW-0489">Methyltransferase</keyword>